<dbReference type="Proteomes" id="UP001595846">
    <property type="component" value="Unassembled WGS sequence"/>
</dbReference>
<keyword evidence="1" id="KW-0812">Transmembrane</keyword>
<feature type="transmembrane region" description="Helical" evidence="1">
    <location>
        <begin position="20"/>
        <end position="40"/>
    </location>
</feature>
<feature type="transmembrane region" description="Helical" evidence="1">
    <location>
        <begin position="52"/>
        <end position="75"/>
    </location>
</feature>
<protein>
    <submittedName>
        <fullName evidence="2">ABC transporter permease subunit</fullName>
    </submittedName>
</protein>
<accession>A0ABD5NR10</accession>
<proteinExistence type="predicted"/>
<comment type="caution">
    <text evidence="2">The sequence shown here is derived from an EMBL/GenBank/DDBJ whole genome shotgun (WGS) entry which is preliminary data.</text>
</comment>
<dbReference type="EMBL" id="JBHSAQ010000010">
    <property type="protein sequence ID" value="MFC3959183.1"/>
    <property type="molecule type" value="Genomic_DNA"/>
</dbReference>
<dbReference type="RefSeq" id="WP_256533421.1">
    <property type="nucleotide sequence ID" value="NZ_CP101824.1"/>
</dbReference>
<dbReference type="Pfam" id="PF12679">
    <property type="entry name" value="ABC2_membrane_2"/>
    <property type="match status" value="1"/>
</dbReference>
<keyword evidence="1" id="KW-0472">Membrane</keyword>
<reference evidence="2 3" key="1">
    <citation type="journal article" date="2019" name="Int. J. Syst. Evol. Microbiol.">
        <title>The Global Catalogue of Microorganisms (GCM) 10K type strain sequencing project: providing services to taxonomists for standard genome sequencing and annotation.</title>
        <authorList>
            <consortium name="The Broad Institute Genomics Platform"/>
            <consortium name="The Broad Institute Genome Sequencing Center for Infectious Disease"/>
            <person name="Wu L."/>
            <person name="Ma J."/>
        </authorList>
    </citation>
    <scope>NUCLEOTIDE SEQUENCE [LARGE SCALE GENOMIC DNA]</scope>
    <source>
        <strain evidence="2 3">IBRC-M 10256</strain>
    </source>
</reference>
<keyword evidence="1" id="KW-1133">Transmembrane helix</keyword>
<feature type="transmembrane region" description="Helical" evidence="1">
    <location>
        <begin position="172"/>
        <end position="193"/>
    </location>
</feature>
<feature type="transmembrane region" description="Helical" evidence="1">
    <location>
        <begin position="107"/>
        <end position="129"/>
    </location>
</feature>
<sequence>MSTVAVAKKDVMDGIRSKLLWGLMVLFVLSVGGISWLFAGGETSGAPTDLEVTLLFAISALPAIFFLIPITGLVVSVKSIVRERELGSIKILLSLPHSRFEVLFGKFLGRSLLLTVAILVGFVPGAAILSTQFGTVPGQELAGLTVMTVLFGIVFVAVGIGLSALVTTETRATVGGVIVFILLYTWSGIVTSINGRLDLLSGDALLFVQRFHLFTVFQDTLLALLSIVHDEVPNASSAVLGQRALSNPEGIGTVSEPFYLQHWFAFVILALWIVVPLAIGYWRFERADL</sequence>
<keyword evidence="3" id="KW-1185">Reference proteome</keyword>
<evidence type="ECO:0000256" key="1">
    <source>
        <dbReference type="SAM" id="Phobius"/>
    </source>
</evidence>
<dbReference type="GeneID" id="73902549"/>
<dbReference type="PANTHER" id="PTHR43471">
    <property type="entry name" value="ABC TRANSPORTER PERMEASE"/>
    <property type="match status" value="1"/>
</dbReference>
<feature type="transmembrane region" description="Helical" evidence="1">
    <location>
        <begin position="141"/>
        <end position="165"/>
    </location>
</feature>
<name>A0ABD5NR10_9EURY</name>
<feature type="transmembrane region" description="Helical" evidence="1">
    <location>
        <begin position="263"/>
        <end position="284"/>
    </location>
</feature>
<organism evidence="2 3">
    <name type="scientific">Halovivax cerinus</name>
    <dbReference type="NCBI Taxonomy" id="1487865"/>
    <lineage>
        <taxon>Archaea</taxon>
        <taxon>Methanobacteriati</taxon>
        <taxon>Methanobacteriota</taxon>
        <taxon>Stenosarchaea group</taxon>
        <taxon>Halobacteria</taxon>
        <taxon>Halobacteriales</taxon>
        <taxon>Natrialbaceae</taxon>
        <taxon>Halovivax</taxon>
    </lineage>
</organism>
<evidence type="ECO:0000313" key="3">
    <source>
        <dbReference type="Proteomes" id="UP001595846"/>
    </source>
</evidence>
<evidence type="ECO:0000313" key="2">
    <source>
        <dbReference type="EMBL" id="MFC3959183.1"/>
    </source>
</evidence>
<gene>
    <name evidence="2" type="ORF">ACFOUR_12485</name>
</gene>
<dbReference type="GO" id="GO:0005886">
    <property type="term" value="C:plasma membrane"/>
    <property type="evidence" value="ECO:0007669"/>
    <property type="project" value="UniProtKB-SubCell"/>
</dbReference>
<dbReference type="PANTHER" id="PTHR43471:SF1">
    <property type="entry name" value="ABC TRANSPORTER PERMEASE PROTEIN NOSY-RELATED"/>
    <property type="match status" value="1"/>
</dbReference>
<dbReference type="AlphaFoldDB" id="A0ABD5NR10"/>